<keyword evidence="2" id="KW-1185">Reference proteome</keyword>
<dbReference type="EMBL" id="VAUV01000012">
    <property type="protein sequence ID" value="TLD69521.1"/>
    <property type="molecule type" value="Genomic_DNA"/>
</dbReference>
<dbReference type="Proteomes" id="UP000306196">
    <property type="component" value="Unassembled WGS sequence"/>
</dbReference>
<protein>
    <submittedName>
        <fullName evidence="1">Uncharacterized protein</fullName>
    </submittedName>
</protein>
<evidence type="ECO:0000313" key="2">
    <source>
        <dbReference type="Proteomes" id="UP000306196"/>
    </source>
</evidence>
<feature type="non-terminal residue" evidence="1">
    <location>
        <position position="1"/>
    </location>
</feature>
<gene>
    <name evidence="1" type="ORF">FEM03_16285</name>
</gene>
<proteinExistence type="predicted"/>
<accession>A0A5R8KB47</accession>
<reference evidence="1 2" key="1">
    <citation type="submission" date="2019-05" db="EMBL/GenBank/DDBJ databases">
        <title>Verrucobacter flavum gen. nov., sp. nov. a new member of the family Verrucomicrobiaceae.</title>
        <authorList>
            <person name="Szuroczki S."/>
            <person name="Abbaszade G."/>
            <person name="Szabo A."/>
            <person name="Felfoldi T."/>
            <person name="Schumann P."/>
            <person name="Boka K."/>
            <person name="Keki Z."/>
            <person name="Toumi M."/>
            <person name="Toth E."/>
        </authorList>
    </citation>
    <scope>NUCLEOTIDE SEQUENCE [LARGE SCALE GENOMIC DNA]</scope>
    <source>
        <strain evidence="1 2">MG-N-17</strain>
    </source>
</reference>
<dbReference type="AlphaFoldDB" id="A0A5R8KB47"/>
<comment type="caution">
    <text evidence="1">The sequence shown here is derived from an EMBL/GenBank/DDBJ whole genome shotgun (WGS) entry which is preliminary data.</text>
</comment>
<sequence>CGMRNAECGMRNAECGMRNAECGMRNAECGMRNAECGMRNAEVFATRDHKERKDEMRWGDRMEGVIDESMTTLTREVGGLEWFGRRDRW</sequence>
<name>A0A5R8KB47_9BACT</name>
<organism evidence="1 2">
    <name type="scientific">Phragmitibacter flavus</name>
    <dbReference type="NCBI Taxonomy" id="2576071"/>
    <lineage>
        <taxon>Bacteria</taxon>
        <taxon>Pseudomonadati</taxon>
        <taxon>Verrucomicrobiota</taxon>
        <taxon>Verrucomicrobiia</taxon>
        <taxon>Verrucomicrobiales</taxon>
        <taxon>Verrucomicrobiaceae</taxon>
        <taxon>Phragmitibacter</taxon>
    </lineage>
</organism>
<evidence type="ECO:0000313" key="1">
    <source>
        <dbReference type="EMBL" id="TLD69521.1"/>
    </source>
</evidence>